<dbReference type="InterPro" id="IPR012132">
    <property type="entry name" value="GMC_OxRdtase"/>
</dbReference>
<dbReference type="Proteomes" id="UP001168363">
    <property type="component" value="Unassembled WGS sequence"/>
</dbReference>
<dbReference type="InterPro" id="IPR000172">
    <property type="entry name" value="GMC_OxRdtase_N"/>
</dbReference>
<dbReference type="InterPro" id="IPR036188">
    <property type="entry name" value="FAD/NAD-bd_sf"/>
</dbReference>
<evidence type="ECO:0000256" key="1">
    <source>
        <dbReference type="ARBA" id="ARBA00001974"/>
    </source>
</evidence>
<evidence type="ECO:0000256" key="4">
    <source>
        <dbReference type="ARBA" id="ARBA00022827"/>
    </source>
</evidence>
<dbReference type="SUPFAM" id="SSF51905">
    <property type="entry name" value="FAD/NAD(P)-binding domain"/>
    <property type="match status" value="1"/>
</dbReference>
<evidence type="ECO:0000313" key="8">
    <source>
        <dbReference type="EMBL" id="MDO3397591.1"/>
    </source>
</evidence>
<keyword evidence="3 5" id="KW-0285">Flavoprotein</keyword>
<keyword evidence="9" id="KW-1185">Reference proteome</keyword>
<proteinExistence type="inferred from homology"/>
<evidence type="ECO:0000256" key="6">
    <source>
        <dbReference type="SAM" id="MobiDB-lite"/>
    </source>
</evidence>
<reference evidence="8" key="1">
    <citation type="submission" date="2023-06" db="EMBL/GenBank/DDBJ databases">
        <title>Genome sequence of Nocardioides sp. SOB44.</title>
        <authorList>
            <person name="Zhang G."/>
        </authorList>
    </citation>
    <scope>NUCLEOTIDE SEQUENCE</scope>
    <source>
        <strain evidence="8">SOB44</strain>
    </source>
</reference>
<evidence type="ECO:0000256" key="3">
    <source>
        <dbReference type="ARBA" id="ARBA00022630"/>
    </source>
</evidence>
<dbReference type="EMBL" id="JAULSC010000023">
    <property type="protein sequence ID" value="MDO3397591.1"/>
    <property type="molecule type" value="Genomic_DNA"/>
</dbReference>
<evidence type="ECO:0000313" key="9">
    <source>
        <dbReference type="Proteomes" id="UP001168363"/>
    </source>
</evidence>
<dbReference type="InterPro" id="IPR007867">
    <property type="entry name" value="GMC_OxRtase_C"/>
</dbReference>
<evidence type="ECO:0000256" key="2">
    <source>
        <dbReference type="ARBA" id="ARBA00010790"/>
    </source>
</evidence>
<comment type="caution">
    <text evidence="8">The sequence shown here is derived from an EMBL/GenBank/DDBJ whole genome shotgun (WGS) entry which is preliminary data.</text>
</comment>
<dbReference type="PIRSF" id="PIRSF000137">
    <property type="entry name" value="Alcohol_oxidase"/>
    <property type="match status" value="1"/>
</dbReference>
<protein>
    <submittedName>
        <fullName evidence="8">GMC family oxidoreductase N-terminal domain-containing protein</fullName>
    </submittedName>
</protein>
<sequence>MKPPPPATDLAPPERMEAPMAKKAPSNEADYVVVGSGSSGATIAGRLAQSGASVIVLEAGRSDEQFLTRKPGMIGPMHAVPQIKRTVDWGYYTTPQKHILDRKMPVPRGKVLGGSSSINGMVYVRGNRANYDSWAAEGCTGWDADSVNRAYRRMEDYEGGADEFRGEGGPIRVTYNKTPQEGSLQFLEATADTVGAPILDDYNGASQEGVARMQQNAADGLRYSASRGYIHHLAPPTLEVQSRVLATRVVIDNGRATGVVVRDKDGTSRTIRAAKEVILSAGFVGSAQLLMLSGIGHAQHLRDQGIEVVADLPVGDNLHDHLFHALTFHATSSALRGSATFFGKGVAKEVLRPGSTFLANSVFEVLAFLQTSQATGGIPDLQLHLLPWAYVSPNQDAPVRHDVDQRPSLTVLSTLIYPRSRGTLRLASADPTAAPLIDPQYLADPADLDLLVEGSEITREIFANKAFRGAVKGETHPGAHLRGSDLRQEILNRATSVYHGVGTCRMGVDELAVVDPELKVRGVAGLRVCDASIMPSITGGNTNAPAIMIGERGADLVLGRG</sequence>
<dbReference type="Gene3D" id="3.30.560.10">
    <property type="entry name" value="Glucose Oxidase, domain 3"/>
    <property type="match status" value="1"/>
</dbReference>
<dbReference type="Gene3D" id="3.50.50.60">
    <property type="entry name" value="FAD/NAD(P)-binding domain"/>
    <property type="match status" value="1"/>
</dbReference>
<dbReference type="PANTHER" id="PTHR11552:SF147">
    <property type="entry name" value="CHOLINE DEHYDROGENASE, MITOCHONDRIAL"/>
    <property type="match status" value="1"/>
</dbReference>
<organism evidence="8 9">
    <name type="scientific">Nocardioides cremeus</name>
    <dbReference type="NCBI Taxonomy" id="3058044"/>
    <lineage>
        <taxon>Bacteria</taxon>
        <taxon>Bacillati</taxon>
        <taxon>Actinomycetota</taxon>
        <taxon>Actinomycetes</taxon>
        <taxon>Propionibacteriales</taxon>
        <taxon>Nocardioidaceae</taxon>
        <taxon>Nocardioides</taxon>
    </lineage>
</organism>
<evidence type="ECO:0000256" key="5">
    <source>
        <dbReference type="RuleBase" id="RU003968"/>
    </source>
</evidence>
<name>A0ABT8TYH9_9ACTN</name>
<dbReference type="SUPFAM" id="SSF54373">
    <property type="entry name" value="FAD-linked reductases, C-terminal domain"/>
    <property type="match status" value="1"/>
</dbReference>
<comment type="cofactor">
    <cofactor evidence="1">
        <name>FAD</name>
        <dbReference type="ChEBI" id="CHEBI:57692"/>
    </cofactor>
</comment>
<keyword evidence="4 5" id="KW-0274">FAD</keyword>
<comment type="similarity">
    <text evidence="2 5">Belongs to the GMC oxidoreductase family.</text>
</comment>
<dbReference type="Pfam" id="PF00732">
    <property type="entry name" value="GMC_oxred_N"/>
    <property type="match status" value="1"/>
</dbReference>
<accession>A0ABT8TYH9</accession>
<dbReference type="PANTHER" id="PTHR11552">
    <property type="entry name" value="GLUCOSE-METHANOL-CHOLINE GMC OXIDOREDUCTASE"/>
    <property type="match status" value="1"/>
</dbReference>
<gene>
    <name evidence="8" type="ORF">QWJ41_17825</name>
</gene>
<feature type="region of interest" description="Disordered" evidence="6">
    <location>
        <begin position="1"/>
        <end position="27"/>
    </location>
</feature>
<evidence type="ECO:0000259" key="7">
    <source>
        <dbReference type="PROSITE" id="PS00623"/>
    </source>
</evidence>
<dbReference type="PROSITE" id="PS00623">
    <property type="entry name" value="GMC_OXRED_1"/>
    <property type="match status" value="1"/>
</dbReference>
<dbReference type="Pfam" id="PF05199">
    <property type="entry name" value="GMC_oxred_C"/>
    <property type="match status" value="1"/>
</dbReference>
<feature type="domain" description="Glucose-methanol-choline oxidoreductase N-terminal" evidence="7">
    <location>
        <begin position="109"/>
        <end position="132"/>
    </location>
</feature>